<dbReference type="PANTHER" id="PTHR31272">
    <property type="entry name" value="CYTOCHROME C-TYPE BIOGENESIS PROTEIN HI_1454-RELATED"/>
    <property type="match status" value="1"/>
</dbReference>
<feature type="transmembrane region" description="Helical" evidence="6">
    <location>
        <begin position="202"/>
        <end position="223"/>
    </location>
</feature>
<gene>
    <name evidence="8" type="ORF">C7B47_08540</name>
</gene>
<evidence type="ECO:0000256" key="5">
    <source>
        <dbReference type="ARBA" id="ARBA00023136"/>
    </source>
</evidence>
<comment type="subcellular location">
    <subcellularLocation>
        <location evidence="1">Membrane</location>
        <topology evidence="1">Multi-pass membrane protein</topology>
    </subcellularLocation>
</comment>
<feature type="transmembrane region" description="Helical" evidence="6">
    <location>
        <begin position="87"/>
        <end position="109"/>
    </location>
</feature>
<dbReference type="AlphaFoldDB" id="A0A2T2WYH2"/>
<organism evidence="8 9">
    <name type="scientific">Sulfobacillus thermosulfidooxidans</name>
    <dbReference type="NCBI Taxonomy" id="28034"/>
    <lineage>
        <taxon>Bacteria</taxon>
        <taxon>Bacillati</taxon>
        <taxon>Bacillota</taxon>
        <taxon>Clostridia</taxon>
        <taxon>Eubacteriales</taxon>
        <taxon>Clostridiales Family XVII. Incertae Sedis</taxon>
        <taxon>Sulfobacillus</taxon>
    </lineage>
</organism>
<dbReference type="GO" id="GO:0016020">
    <property type="term" value="C:membrane"/>
    <property type="evidence" value="ECO:0007669"/>
    <property type="project" value="UniProtKB-SubCell"/>
</dbReference>
<keyword evidence="4 6" id="KW-1133">Transmembrane helix</keyword>
<name>A0A2T2WYH2_SULTH</name>
<feature type="transmembrane region" description="Helical" evidence="6">
    <location>
        <begin position="55"/>
        <end position="75"/>
    </location>
</feature>
<comment type="caution">
    <text evidence="8">The sequence shown here is derived from an EMBL/GenBank/DDBJ whole genome shotgun (WGS) entry which is preliminary data.</text>
</comment>
<dbReference type="PANTHER" id="PTHR31272:SF4">
    <property type="entry name" value="CYTOCHROME C-TYPE BIOGENESIS PROTEIN HI_1454-RELATED"/>
    <property type="match status" value="1"/>
</dbReference>
<feature type="transmembrane region" description="Helical" evidence="6">
    <location>
        <begin position="168"/>
        <end position="190"/>
    </location>
</feature>
<evidence type="ECO:0000313" key="8">
    <source>
        <dbReference type="EMBL" id="PSR27289.1"/>
    </source>
</evidence>
<evidence type="ECO:0000256" key="1">
    <source>
        <dbReference type="ARBA" id="ARBA00004141"/>
    </source>
</evidence>
<reference evidence="8 9" key="1">
    <citation type="journal article" date="2014" name="BMC Genomics">
        <title>Comparison of environmental and isolate Sulfobacillus genomes reveals diverse carbon, sulfur, nitrogen, and hydrogen metabolisms.</title>
        <authorList>
            <person name="Justice N.B."/>
            <person name="Norman A."/>
            <person name="Brown C.T."/>
            <person name="Singh A."/>
            <person name="Thomas B.C."/>
            <person name="Banfield J.F."/>
        </authorList>
    </citation>
    <scope>NUCLEOTIDE SEQUENCE [LARGE SCALE GENOMIC DNA]</scope>
    <source>
        <strain evidence="8">AMDSBA5</strain>
    </source>
</reference>
<feature type="transmembrane region" description="Helical" evidence="6">
    <location>
        <begin position="130"/>
        <end position="156"/>
    </location>
</feature>
<proteinExistence type="inferred from homology"/>
<dbReference type="InterPro" id="IPR051790">
    <property type="entry name" value="Cytochrome_c-biogenesis_DsbD"/>
</dbReference>
<evidence type="ECO:0000259" key="7">
    <source>
        <dbReference type="Pfam" id="PF02683"/>
    </source>
</evidence>
<evidence type="ECO:0000256" key="2">
    <source>
        <dbReference type="ARBA" id="ARBA00006143"/>
    </source>
</evidence>
<evidence type="ECO:0000256" key="3">
    <source>
        <dbReference type="ARBA" id="ARBA00022692"/>
    </source>
</evidence>
<accession>A0A2T2WYH2</accession>
<sequence>MSLVSLGVAFIGGLASVLSPCVLPLIPSYLTTMAGTALTADAIQNHQVRRRVMQNAFLFVLGFSTVLVLAGLGASSLGQFVQFHRHVIAQLGGLITIIFGLEILGFIQIGLIKRDIHLSVTPRAQGLSAVLLGIVFAAGWTPCVGPILTSILLLAARSSTLATGGIMLASYALGLAVPFLALAFFLGQAAQWTRQMGRYLPWIERISGAMLVILGIMLLTGWYDRIPNIVA</sequence>
<dbReference type="Proteomes" id="UP000242705">
    <property type="component" value="Unassembled WGS sequence"/>
</dbReference>
<evidence type="ECO:0000256" key="4">
    <source>
        <dbReference type="ARBA" id="ARBA00022989"/>
    </source>
</evidence>
<evidence type="ECO:0000313" key="9">
    <source>
        <dbReference type="Proteomes" id="UP000242705"/>
    </source>
</evidence>
<protein>
    <submittedName>
        <fullName evidence="8">Cytochrome C biogenesis protein</fullName>
    </submittedName>
</protein>
<keyword evidence="5 6" id="KW-0472">Membrane</keyword>
<evidence type="ECO:0000256" key="6">
    <source>
        <dbReference type="SAM" id="Phobius"/>
    </source>
</evidence>
<dbReference type="Pfam" id="PF02683">
    <property type="entry name" value="DsbD_TM"/>
    <property type="match status" value="1"/>
</dbReference>
<dbReference type="EMBL" id="PXYX01000014">
    <property type="protein sequence ID" value="PSR27289.1"/>
    <property type="molecule type" value="Genomic_DNA"/>
</dbReference>
<comment type="similarity">
    <text evidence="2">Belongs to the DsbD family.</text>
</comment>
<keyword evidence="3 6" id="KW-0812">Transmembrane</keyword>
<dbReference type="InterPro" id="IPR003834">
    <property type="entry name" value="Cyt_c_assmbl_TM_dom"/>
</dbReference>
<feature type="domain" description="Cytochrome C biogenesis protein transmembrane" evidence="7">
    <location>
        <begin position="5"/>
        <end position="219"/>
    </location>
</feature>
<dbReference type="GO" id="GO:0017004">
    <property type="term" value="P:cytochrome complex assembly"/>
    <property type="evidence" value="ECO:0007669"/>
    <property type="project" value="InterPro"/>
</dbReference>